<evidence type="ECO:0000313" key="5">
    <source>
        <dbReference type="EMBL" id="KAH6879525.1"/>
    </source>
</evidence>
<dbReference type="Pfam" id="PF00172">
    <property type="entry name" value="Zn_clus"/>
    <property type="match status" value="1"/>
</dbReference>
<dbReference type="InterPro" id="IPR001138">
    <property type="entry name" value="Zn2Cys6_DnaBD"/>
</dbReference>
<dbReference type="InterPro" id="IPR007219">
    <property type="entry name" value="XnlR_reg_dom"/>
</dbReference>
<keyword evidence="2" id="KW-0539">Nucleus</keyword>
<dbReference type="Gene3D" id="4.10.240.10">
    <property type="entry name" value="Zn(2)-C6 fungal-type DNA-binding domain"/>
    <property type="match status" value="1"/>
</dbReference>
<dbReference type="GO" id="GO:0000981">
    <property type="term" value="F:DNA-binding transcription factor activity, RNA polymerase II-specific"/>
    <property type="evidence" value="ECO:0007669"/>
    <property type="project" value="InterPro"/>
</dbReference>
<dbReference type="InterPro" id="IPR052761">
    <property type="entry name" value="Fungal_Detox/Toxin_TFs"/>
</dbReference>
<evidence type="ECO:0000313" key="6">
    <source>
        <dbReference type="Proteomes" id="UP000777438"/>
    </source>
</evidence>
<dbReference type="CDD" id="cd00067">
    <property type="entry name" value="GAL4"/>
    <property type="match status" value="1"/>
</dbReference>
<name>A0A9P8VV19_9HYPO</name>
<evidence type="ECO:0000256" key="2">
    <source>
        <dbReference type="ARBA" id="ARBA00023242"/>
    </source>
</evidence>
<comment type="caution">
    <text evidence="5">The sequence shown here is derived from an EMBL/GenBank/DDBJ whole genome shotgun (WGS) entry which is preliminary data.</text>
</comment>
<gene>
    <name evidence="5" type="ORF">B0T10DRAFT_520158</name>
</gene>
<evidence type="ECO:0000256" key="1">
    <source>
        <dbReference type="ARBA" id="ARBA00022723"/>
    </source>
</evidence>
<dbReference type="GO" id="GO:0003677">
    <property type="term" value="F:DNA binding"/>
    <property type="evidence" value="ECO:0007669"/>
    <property type="project" value="InterPro"/>
</dbReference>
<dbReference type="InterPro" id="IPR036864">
    <property type="entry name" value="Zn2-C6_fun-type_DNA-bd_sf"/>
</dbReference>
<accession>A0A9P8VV19</accession>
<dbReference type="PANTHER" id="PTHR47425">
    <property type="entry name" value="FARB-RELATED"/>
    <property type="match status" value="1"/>
</dbReference>
<feature type="compositionally biased region" description="Low complexity" evidence="3">
    <location>
        <begin position="728"/>
        <end position="737"/>
    </location>
</feature>
<dbReference type="EMBL" id="JAGPYM010000029">
    <property type="protein sequence ID" value="KAH6879525.1"/>
    <property type="molecule type" value="Genomic_DNA"/>
</dbReference>
<feature type="compositionally biased region" description="Polar residues" evidence="3">
    <location>
        <begin position="713"/>
        <end position="727"/>
    </location>
</feature>
<keyword evidence="1" id="KW-0479">Metal-binding</keyword>
<dbReference type="SMART" id="SM00066">
    <property type="entry name" value="GAL4"/>
    <property type="match status" value="1"/>
</dbReference>
<evidence type="ECO:0000259" key="4">
    <source>
        <dbReference type="PROSITE" id="PS50048"/>
    </source>
</evidence>
<dbReference type="SUPFAM" id="SSF57701">
    <property type="entry name" value="Zn2/Cys6 DNA-binding domain"/>
    <property type="match status" value="1"/>
</dbReference>
<evidence type="ECO:0000256" key="3">
    <source>
        <dbReference type="SAM" id="MobiDB-lite"/>
    </source>
</evidence>
<dbReference type="PANTHER" id="PTHR47425:SF2">
    <property type="entry name" value="FARB-RELATED"/>
    <property type="match status" value="1"/>
</dbReference>
<dbReference type="Pfam" id="PF04082">
    <property type="entry name" value="Fungal_trans"/>
    <property type="match status" value="1"/>
</dbReference>
<dbReference type="Proteomes" id="UP000777438">
    <property type="component" value="Unassembled WGS sequence"/>
</dbReference>
<feature type="domain" description="Zn(2)-C6 fungal-type" evidence="4">
    <location>
        <begin position="9"/>
        <end position="41"/>
    </location>
</feature>
<protein>
    <submittedName>
        <fullName evidence="5">Fungal-specific transcription factor domain-containing protein</fullName>
    </submittedName>
</protein>
<feature type="region of interest" description="Disordered" evidence="3">
    <location>
        <begin position="713"/>
        <end position="763"/>
    </location>
</feature>
<dbReference type="OrthoDB" id="5121955at2759"/>
<dbReference type="GO" id="GO:0006351">
    <property type="term" value="P:DNA-templated transcription"/>
    <property type="evidence" value="ECO:0007669"/>
    <property type="project" value="InterPro"/>
</dbReference>
<organism evidence="5 6">
    <name type="scientific">Thelonectria olida</name>
    <dbReference type="NCBI Taxonomy" id="1576542"/>
    <lineage>
        <taxon>Eukaryota</taxon>
        <taxon>Fungi</taxon>
        <taxon>Dikarya</taxon>
        <taxon>Ascomycota</taxon>
        <taxon>Pezizomycotina</taxon>
        <taxon>Sordariomycetes</taxon>
        <taxon>Hypocreomycetidae</taxon>
        <taxon>Hypocreales</taxon>
        <taxon>Nectriaceae</taxon>
        <taxon>Thelonectria</taxon>
    </lineage>
</organism>
<dbReference type="AlphaFoldDB" id="A0A9P8VV19"/>
<dbReference type="PROSITE" id="PS50048">
    <property type="entry name" value="ZN2_CY6_FUNGAL_2"/>
    <property type="match status" value="1"/>
</dbReference>
<dbReference type="CDD" id="cd12148">
    <property type="entry name" value="fungal_TF_MHR"/>
    <property type="match status" value="1"/>
</dbReference>
<keyword evidence="6" id="KW-1185">Reference proteome</keyword>
<dbReference type="GO" id="GO:0008270">
    <property type="term" value="F:zinc ion binding"/>
    <property type="evidence" value="ECO:0007669"/>
    <property type="project" value="InterPro"/>
</dbReference>
<reference evidence="5 6" key="1">
    <citation type="journal article" date="2021" name="Nat. Commun.">
        <title>Genetic determinants of endophytism in the Arabidopsis root mycobiome.</title>
        <authorList>
            <person name="Mesny F."/>
            <person name="Miyauchi S."/>
            <person name="Thiergart T."/>
            <person name="Pickel B."/>
            <person name="Atanasova L."/>
            <person name="Karlsson M."/>
            <person name="Huettel B."/>
            <person name="Barry K.W."/>
            <person name="Haridas S."/>
            <person name="Chen C."/>
            <person name="Bauer D."/>
            <person name="Andreopoulos W."/>
            <person name="Pangilinan J."/>
            <person name="LaButti K."/>
            <person name="Riley R."/>
            <person name="Lipzen A."/>
            <person name="Clum A."/>
            <person name="Drula E."/>
            <person name="Henrissat B."/>
            <person name="Kohler A."/>
            <person name="Grigoriev I.V."/>
            <person name="Martin F.M."/>
            <person name="Hacquard S."/>
        </authorList>
    </citation>
    <scope>NUCLEOTIDE SEQUENCE [LARGE SCALE GENOMIC DNA]</scope>
    <source>
        <strain evidence="5 6">MPI-CAGE-CH-0241</strain>
    </source>
</reference>
<sequence length="801" mass="89039">MPGRRAKRACLRCRERKVRCNVTLGGIPCLNCRLDDHICEVRKRASRYDPALSFTFVHKPIGDATHVPEPIGDGLRINGQQESQMAFVSQEGTDNTLTIQSRQPTPTPGPLEVQIAENTNDQAEAVSTDTWVEMAPTLGSQMLESEAQPDIGIDLDALFQTSAPMETQTELFEFLSEPENPSQLFGRLIKPPDLSQLPLEDIAYLRGCGCTQLLPKPVLDELVRAFFLHVHPIVPLLDEAAFWDLYSGRCGIDAKKISLLVFQAILFASCNFITETVSESLGFSSPRSAAASFYKRAKLLHDFETESCPVDIAQAAILLTFWPGHFGSAQTRPNTAWLTVAITNAQSAQAHRMFDGFADSPYLRISTPTKRCLRRLWWCCIFRDRSLALGLRRTVQIQASYPPLEQEDFRGEMEASLVYSSDTKQQLFQILVHVSKLFTLLTDLLQMTSLSEDGLRRQHTMNSGHLCTLDECDAHLHSWYQEAVERFQNSVTEKGPKEQPVLLYTNLMFIYYFTSKLVLHRQEILIGLYLSGWAEGLPPTLHGKNLQVREAAIGLIEHLTEPAQRGFVHCFPISVVAFAAAPLTMHIIEAKLLSSSPGQTKSTSNQLRLYTLIQVMRQHRPRAFAVEAMSSLIRRVVDIAEEGLTFESSGSIMSWSDIIAHRPLCYLQLTMKLDISLSWSNPPESCGSPQNLSGLFANNQSTILYQPSPFSYSLRSKQRSPIGTPNPNGNGSKSISQGQGGSSLPIESDEEDPRVETDGEGALCISPSQLIRDSVVLDMSTPKASCSTLSFLRDVSSPRVG</sequence>
<proteinExistence type="predicted"/>